<accession>A0A0L6Z919</accession>
<feature type="transmembrane region" description="Helical" evidence="1">
    <location>
        <begin position="45"/>
        <end position="68"/>
    </location>
</feature>
<evidence type="ECO:0000313" key="3">
    <source>
        <dbReference type="Proteomes" id="UP000037043"/>
    </source>
</evidence>
<dbReference type="AlphaFoldDB" id="A0A0L6Z919"/>
<evidence type="ECO:0000256" key="1">
    <source>
        <dbReference type="SAM" id="Phobius"/>
    </source>
</evidence>
<keyword evidence="1" id="KW-0812">Transmembrane</keyword>
<feature type="transmembrane region" description="Helical" evidence="1">
    <location>
        <begin position="192"/>
        <end position="210"/>
    </location>
</feature>
<dbReference type="Proteomes" id="UP000037043">
    <property type="component" value="Unassembled WGS sequence"/>
</dbReference>
<keyword evidence="1" id="KW-0472">Membrane</keyword>
<feature type="transmembrane region" description="Helical" evidence="1">
    <location>
        <begin position="80"/>
        <end position="99"/>
    </location>
</feature>
<reference evidence="3" key="1">
    <citation type="submission" date="2015-08" db="EMBL/GenBank/DDBJ databases">
        <title>Genome sequence of the strict anaerobe Clostridium homopropionicum LuHBu1 (DSM 5847T).</title>
        <authorList>
            <person name="Poehlein A."/>
            <person name="Beck M."/>
            <person name="Schiel-Bengelsdorf B."/>
            <person name="Bengelsdorf F.R."/>
            <person name="Daniel R."/>
            <person name="Duerre P."/>
        </authorList>
    </citation>
    <scope>NUCLEOTIDE SEQUENCE [LARGE SCALE GENOMIC DNA]</scope>
    <source>
        <strain evidence="3">DSM 5847</strain>
    </source>
</reference>
<organism evidence="2 3">
    <name type="scientific">Clostridium homopropionicum DSM 5847</name>
    <dbReference type="NCBI Taxonomy" id="1121318"/>
    <lineage>
        <taxon>Bacteria</taxon>
        <taxon>Bacillati</taxon>
        <taxon>Bacillota</taxon>
        <taxon>Clostridia</taxon>
        <taxon>Eubacteriales</taxon>
        <taxon>Clostridiaceae</taxon>
        <taxon>Clostridium</taxon>
    </lineage>
</organism>
<feature type="transmembrane region" description="Helical" evidence="1">
    <location>
        <begin position="305"/>
        <end position="323"/>
    </location>
</feature>
<comment type="caution">
    <text evidence="2">The sequence shown here is derived from an EMBL/GenBank/DDBJ whole genome shotgun (WGS) entry which is preliminary data.</text>
</comment>
<keyword evidence="3" id="KW-1185">Reference proteome</keyword>
<feature type="transmembrane region" description="Helical" evidence="1">
    <location>
        <begin position="358"/>
        <end position="376"/>
    </location>
</feature>
<dbReference type="EMBL" id="LHUR01000023">
    <property type="protein sequence ID" value="KOA19464.1"/>
    <property type="molecule type" value="Genomic_DNA"/>
</dbReference>
<feature type="transmembrane region" description="Helical" evidence="1">
    <location>
        <begin position="160"/>
        <end position="180"/>
    </location>
</feature>
<dbReference type="PATRIC" id="fig|1121318.3.peg.2089"/>
<gene>
    <name evidence="2" type="ORF">CLHOM_20720</name>
</gene>
<feature type="transmembrane region" description="Helical" evidence="1">
    <location>
        <begin position="222"/>
        <end position="241"/>
    </location>
</feature>
<feature type="transmembrane region" description="Helical" evidence="1">
    <location>
        <begin position="416"/>
        <end position="438"/>
    </location>
</feature>
<feature type="transmembrane region" description="Helical" evidence="1">
    <location>
        <begin position="126"/>
        <end position="148"/>
    </location>
</feature>
<sequence>MIKLVSKEILKLFIMISSFFESILLKMKKGNHKHSYFLHKMVQFFYCLSMAFTLELILSIAVIILIAIRYNAVTLGQHVLFWIPIFLTVLLIWIVILNYKNLEFSLPNSLLSALLILKNTNFKMRLFESILSIFIIPIILTTLIIRLLSNYSVPTQEMPIIVEVVFTICFIISLLIYSESTKDEFKRLTRQFVIWFLIFLGFMILTLYQINTYIIEGQMQENMINISIAILGLVLTMVTIIDKARLLYGAIYEKRKDTIIKEIDKEVEKYSIDKFKKILISKYEKISDTFIIIRKDWNSGKKIKVIRIMFIAFLPMIFLAIIFKTEDRINNIMETIVLFLSSNWFRIFKDDKELGTKVLGLLIISGMLIKCIYDLIRNFNKYKVYNNMVYICRILGLLMFMFIILATIFSNIYATIFKYAVILIFVIILILLLLITIIEKIWQKRNKKNNRVNQEEV</sequence>
<keyword evidence="1" id="KW-1133">Transmembrane helix</keyword>
<proteinExistence type="predicted"/>
<name>A0A0L6Z919_9CLOT</name>
<protein>
    <submittedName>
        <fullName evidence="2">Uncharacterized protein</fullName>
    </submittedName>
</protein>
<feature type="transmembrane region" description="Helical" evidence="1">
    <location>
        <begin position="388"/>
        <end position="410"/>
    </location>
</feature>
<evidence type="ECO:0000313" key="2">
    <source>
        <dbReference type="EMBL" id="KOA19464.1"/>
    </source>
</evidence>